<dbReference type="PATRIC" id="fig|1306953.7.peg.2976"/>
<comment type="caution">
    <text evidence="2">The sequence shown here is derived from an EMBL/GenBank/DDBJ whole genome shotgun (WGS) entry which is preliminary data.</text>
</comment>
<organism evidence="2 3">
    <name type="scientific">Qipengyuania citrea LAMA 915</name>
    <dbReference type="NCBI Taxonomy" id="1306953"/>
    <lineage>
        <taxon>Bacteria</taxon>
        <taxon>Pseudomonadati</taxon>
        <taxon>Pseudomonadota</taxon>
        <taxon>Alphaproteobacteria</taxon>
        <taxon>Sphingomonadales</taxon>
        <taxon>Erythrobacteraceae</taxon>
        <taxon>Qipengyuania</taxon>
    </lineage>
</organism>
<dbReference type="EMBL" id="JYNE01000017">
    <property type="protein sequence ID" value="KNH03091.1"/>
    <property type="molecule type" value="Genomic_DNA"/>
</dbReference>
<evidence type="ECO:0000313" key="2">
    <source>
        <dbReference type="EMBL" id="KNH03091.1"/>
    </source>
</evidence>
<name>A0A0L1KGU0_9SPHN</name>
<feature type="region of interest" description="Disordered" evidence="1">
    <location>
        <begin position="230"/>
        <end position="283"/>
    </location>
</feature>
<dbReference type="Proteomes" id="UP000037446">
    <property type="component" value="Unassembled WGS sequence"/>
</dbReference>
<reference evidence="2" key="1">
    <citation type="submission" date="2015-02" db="EMBL/GenBank/DDBJ databases">
        <authorList>
            <person name="Chooi Y.-H."/>
        </authorList>
    </citation>
    <scope>NUCLEOTIDE SEQUENCE [LARGE SCALE GENOMIC DNA]</scope>
    <source>
        <strain evidence="2">LAMA 915</strain>
    </source>
</reference>
<protein>
    <submittedName>
        <fullName evidence="2">Uncharacterized protein</fullName>
    </submittedName>
</protein>
<dbReference type="AlphaFoldDB" id="A0A0L1KGU0"/>
<feature type="region of interest" description="Disordered" evidence="1">
    <location>
        <begin position="1"/>
        <end position="58"/>
    </location>
</feature>
<accession>A0A0L1KGU0</accession>
<evidence type="ECO:0000256" key="1">
    <source>
        <dbReference type="SAM" id="MobiDB-lite"/>
    </source>
</evidence>
<dbReference type="RefSeq" id="WP_157052066.1">
    <property type="nucleotide sequence ID" value="NZ_JYNE01000017.1"/>
</dbReference>
<evidence type="ECO:0000313" key="3">
    <source>
        <dbReference type="Proteomes" id="UP000037446"/>
    </source>
</evidence>
<sequence length="283" mass="30935">MREGGNAPGPVSGFGGGTFNIDGSQVTPAENGDAPMRSAPPLGAGARQGPLGGSMRQPFDYDAAKKALVGDAPQVKDWQKVLAVVADGIASYQGRTPTAVQGIVERQSDFEDRRRYAAEQLAKWQYQDHARQSEADLRAANPFTIGRERLAYDPATGETSVQYRGRQDAEIYADTLGFDRGSEEWGAAVEDYVLRSSGPSAHMRDMEIDDHRTGNDRMLEGFRQRNRMEMEGARQSNRRGMVDYRNANPAPSRGGSRRAARPTATDASGNKVEWDGKAWVPVK</sequence>
<gene>
    <name evidence="2" type="ORF">J121_2870</name>
</gene>
<proteinExistence type="predicted"/>